<gene>
    <name evidence="1" type="ORF">Q2T42_12965</name>
</gene>
<protein>
    <submittedName>
        <fullName evidence="1">Uncharacterized protein</fullName>
    </submittedName>
</protein>
<name>A0AA96X1U9_LEPBY</name>
<organism evidence="1">
    <name type="scientific">Leptolyngbya boryana CZ1</name>
    <dbReference type="NCBI Taxonomy" id="3060204"/>
    <lineage>
        <taxon>Bacteria</taxon>
        <taxon>Bacillati</taxon>
        <taxon>Cyanobacteriota</taxon>
        <taxon>Cyanophyceae</taxon>
        <taxon>Leptolyngbyales</taxon>
        <taxon>Leptolyngbyaceae</taxon>
        <taxon>Leptolyngbya group</taxon>
        <taxon>Leptolyngbya</taxon>
    </lineage>
</organism>
<dbReference type="RefSeq" id="WP_316428891.1">
    <property type="nucleotide sequence ID" value="NZ_CP130144.1"/>
</dbReference>
<proteinExistence type="predicted"/>
<sequence>MNLIKLAISLYFKLTCIGLIYRINQMRDRGSVWKKPAKVNLHLEAAI</sequence>
<dbReference type="EMBL" id="CP130144">
    <property type="protein sequence ID" value="WNZ48738.1"/>
    <property type="molecule type" value="Genomic_DNA"/>
</dbReference>
<evidence type="ECO:0000313" key="1">
    <source>
        <dbReference type="EMBL" id="WNZ48738.1"/>
    </source>
</evidence>
<reference evidence="1" key="2">
    <citation type="submission" date="2023-07" db="EMBL/GenBank/DDBJ databases">
        <authorList>
            <person name="Bai X.-H."/>
            <person name="Wang H.-H."/>
            <person name="Wang J."/>
            <person name="Ma M.-Y."/>
            <person name="Hu H.-H."/>
            <person name="Song Z.-L."/>
            <person name="Ma H.-G."/>
            <person name="Fan Y."/>
            <person name="Du C.-Y."/>
            <person name="Xu J.-C."/>
        </authorList>
    </citation>
    <scope>NUCLEOTIDE SEQUENCE</scope>
    <source>
        <strain evidence="1">CZ1</strain>
    </source>
</reference>
<dbReference type="AlphaFoldDB" id="A0AA96X1U9"/>
<accession>A0AA96X1U9</accession>
<reference evidence="1" key="1">
    <citation type="journal article" date="2023" name="Plants (Basel)">
        <title>Genomic Analysis of Leptolyngbya boryana CZ1 Reveals Efficient Carbon Fixation Modules.</title>
        <authorList>
            <person name="Bai X."/>
            <person name="Wang H."/>
            <person name="Cheng W."/>
            <person name="Wang J."/>
            <person name="Ma M."/>
            <person name="Hu H."/>
            <person name="Song Z."/>
            <person name="Ma H."/>
            <person name="Fan Y."/>
            <person name="Du C."/>
            <person name="Xu J."/>
        </authorList>
    </citation>
    <scope>NUCLEOTIDE SEQUENCE</scope>
    <source>
        <strain evidence="1">CZ1</strain>
    </source>
</reference>